<protein>
    <submittedName>
        <fullName evidence="2">Inosose dehydratase</fullName>
        <ecNumber evidence="2">4.2.1.44</ecNumber>
    </submittedName>
</protein>
<accession>A0A1D3UEC2</accession>
<evidence type="ECO:0000313" key="2">
    <source>
        <dbReference type="EMBL" id="SCQ18497.1"/>
    </source>
</evidence>
<dbReference type="InterPro" id="IPR050312">
    <property type="entry name" value="IolE/XylAMocC-like"/>
</dbReference>
<dbReference type="EC" id="4.2.1.44" evidence="2"/>
<reference evidence="2 3" key="1">
    <citation type="submission" date="2016-09" db="EMBL/GenBank/DDBJ databases">
        <authorList>
            <person name="Capua I."/>
            <person name="De Benedictis P."/>
            <person name="Joannis T."/>
            <person name="Lombin L.H."/>
            <person name="Cattoli G."/>
        </authorList>
    </citation>
    <scope>NUCLEOTIDE SEQUENCE [LARGE SCALE GENOMIC DNA]</scope>
    <source>
        <strain evidence="2 3">UB20</strain>
    </source>
</reference>
<name>A0A1D3UEC2_TANFO</name>
<dbReference type="RefSeq" id="WP_074449394.1">
    <property type="nucleotide sequence ID" value="NZ_CALHNL010000051.1"/>
</dbReference>
<dbReference type="SUPFAM" id="SSF51658">
    <property type="entry name" value="Xylose isomerase-like"/>
    <property type="match status" value="1"/>
</dbReference>
<dbReference type="AlphaFoldDB" id="A0A1D3UEC2"/>
<gene>
    <name evidence="2" type="primary">iolE_1</name>
    <name evidence="2" type="ORF">TFUB20_00379</name>
</gene>
<dbReference type="InterPro" id="IPR013022">
    <property type="entry name" value="Xyl_isomerase-like_TIM-brl"/>
</dbReference>
<feature type="domain" description="Xylose isomerase-like TIM barrel" evidence="1">
    <location>
        <begin position="63"/>
        <end position="291"/>
    </location>
</feature>
<keyword evidence="2" id="KW-0456">Lyase</keyword>
<organism evidence="2 3">
    <name type="scientific">Tannerella forsythia</name>
    <name type="common">Bacteroides forsythus</name>
    <dbReference type="NCBI Taxonomy" id="28112"/>
    <lineage>
        <taxon>Bacteria</taxon>
        <taxon>Pseudomonadati</taxon>
        <taxon>Bacteroidota</taxon>
        <taxon>Bacteroidia</taxon>
        <taxon>Bacteroidales</taxon>
        <taxon>Tannerellaceae</taxon>
        <taxon>Tannerella</taxon>
    </lineage>
</organism>
<sequence length="297" mass="33833">MQNRRDFIKRASLLLASGMVMPNFLYSRNNGISLQTGSSKYIGLQLYSLRDMVKDAGIRKTLETVAQMGYNNLETAAYNDGKIYGLEPAEFKKMVDDLGMKATSAHLGHELSGDYEADMAWWSKAIDAHNTAGFKYMIMPWAPLKGERATLDNIKRYADYFSEIGLKTAASSIRFGYHNHDFEFKGKIDGTPLYDLLMEHTSTDHVCFELDVYWAQKGGYDPVEYMKKYPKRIQLLHIKDETAIGVQNVVDYKAVFEQAYAAGVIKDWYAEIERYDGTPEEDVKKSYDFLAAADFVK</sequence>
<evidence type="ECO:0000259" key="1">
    <source>
        <dbReference type="Pfam" id="PF01261"/>
    </source>
</evidence>
<proteinExistence type="predicted"/>
<dbReference type="EMBL" id="FMMM01000016">
    <property type="protein sequence ID" value="SCQ18497.1"/>
    <property type="molecule type" value="Genomic_DNA"/>
</dbReference>
<dbReference type="Proteomes" id="UP000182057">
    <property type="component" value="Unassembled WGS sequence"/>
</dbReference>
<dbReference type="OrthoDB" id="9798407at2"/>
<dbReference type="PANTHER" id="PTHR12110:SF41">
    <property type="entry name" value="INOSOSE DEHYDRATASE"/>
    <property type="match status" value="1"/>
</dbReference>
<evidence type="ECO:0000313" key="3">
    <source>
        <dbReference type="Proteomes" id="UP000182057"/>
    </source>
</evidence>
<dbReference type="GO" id="GO:0050114">
    <property type="term" value="F:myo-inosose-2 dehydratase activity"/>
    <property type="evidence" value="ECO:0007669"/>
    <property type="project" value="UniProtKB-EC"/>
</dbReference>
<dbReference type="PANTHER" id="PTHR12110">
    <property type="entry name" value="HYDROXYPYRUVATE ISOMERASE"/>
    <property type="match status" value="1"/>
</dbReference>
<dbReference type="Gene3D" id="3.20.20.150">
    <property type="entry name" value="Divalent-metal-dependent TIM barrel enzymes"/>
    <property type="match status" value="1"/>
</dbReference>
<dbReference type="Pfam" id="PF01261">
    <property type="entry name" value="AP_endonuc_2"/>
    <property type="match status" value="1"/>
</dbReference>
<dbReference type="InterPro" id="IPR036237">
    <property type="entry name" value="Xyl_isomerase-like_sf"/>
</dbReference>